<evidence type="ECO:0000256" key="5">
    <source>
        <dbReference type="ARBA" id="ARBA00023136"/>
    </source>
</evidence>
<dbReference type="PROSITE" id="PS50216">
    <property type="entry name" value="DHHC"/>
    <property type="match status" value="1"/>
</dbReference>
<comment type="caution">
    <text evidence="9">The sequence shown here is derived from an EMBL/GenBank/DDBJ whole genome shotgun (WGS) entry which is preliminary data.</text>
</comment>
<name>A0A6G0WW62_9STRA</name>
<feature type="domain" description="Palmitoyltransferase DHHC" evidence="8">
    <location>
        <begin position="104"/>
        <end position="216"/>
    </location>
</feature>
<evidence type="ECO:0000256" key="4">
    <source>
        <dbReference type="ARBA" id="ARBA00022989"/>
    </source>
</evidence>
<keyword evidence="5 7" id="KW-0472">Membrane</keyword>
<keyword evidence="6 7" id="KW-0012">Acyltransferase</keyword>
<feature type="transmembrane region" description="Helical" evidence="7">
    <location>
        <begin position="180"/>
        <end position="205"/>
    </location>
</feature>
<gene>
    <name evidence="9" type="ORF">Ae201684_011032</name>
</gene>
<dbReference type="InterPro" id="IPR001594">
    <property type="entry name" value="Palmitoyltrfase_DHHC"/>
</dbReference>
<reference evidence="9 10" key="1">
    <citation type="submission" date="2019-07" db="EMBL/GenBank/DDBJ databases">
        <title>Genomics analysis of Aphanomyces spp. identifies a new class of oomycete effector associated with host adaptation.</title>
        <authorList>
            <person name="Gaulin E."/>
        </authorList>
    </citation>
    <scope>NUCLEOTIDE SEQUENCE [LARGE SCALE GENOMIC DNA]</scope>
    <source>
        <strain evidence="9 10">ATCC 201684</strain>
    </source>
</reference>
<dbReference type="InterPro" id="IPR039859">
    <property type="entry name" value="PFA4/ZDH16/20/ERF2-like"/>
</dbReference>
<dbReference type="AlphaFoldDB" id="A0A6G0WW62"/>
<dbReference type="GO" id="GO:0019706">
    <property type="term" value="F:protein-cysteine S-palmitoyltransferase activity"/>
    <property type="evidence" value="ECO:0007669"/>
    <property type="project" value="UniProtKB-EC"/>
</dbReference>
<comment type="subcellular location">
    <subcellularLocation>
        <location evidence="1">Membrane</location>
        <topology evidence="1">Multi-pass membrane protein</topology>
    </subcellularLocation>
</comment>
<dbReference type="EMBL" id="VJMJ01000140">
    <property type="protein sequence ID" value="KAF0731729.1"/>
    <property type="molecule type" value="Genomic_DNA"/>
</dbReference>
<dbReference type="EC" id="2.3.1.225" evidence="7"/>
<dbReference type="Pfam" id="PF01529">
    <property type="entry name" value="DHHC"/>
    <property type="match status" value="1"/>
</dbReference>
<comment type="similarity">
    <text evidence="7">Belongs to the DHHC palmitoyltransferase family.</text>
</comment>
<dbReference type="PANTHER" id="PTHR22883">
    <property type="entry name" value="ZINC FINGER DHHC DOMAIN CONTAINING PROTEIN"/>
    <property type="match status" value="1"/>
</dbReference>
<keyword evidence="10" id="KW-1185">Reference proteome</keyword>
<keyword evidence="3 7" id="KW-0812">Transmembrane</keyword>
<proteinExistence type="inferred from homology"/>
<evidence type="ECO:0000256" key="2">
    <source>
        <dbReference type="ARBA" id="ARBA00022679"/>
    </source>
</evidence>
<evidence type="ECO:0000256" key="1">
    <source>
        <dbReference type="ARBA" id="ARBA00004141"/>
    </source>
</evidence>
<feature type="transmembrane region" description="Helical" evidence="7">
    <location>
        <begin position="150"/>
        <end position="174"/>
    </location>
</feature>
<evidence type="ECO:0000259" key="8">
    <source>
        <dbReference type="Pfam" id="PF01529"/>
    </source>
</evidence>
<comment type="domain">
    <text evidence="7">The DHHC domain is required for palmitoyltransferase activity.</text>
</comment>
<feature type="transmembrane region" description="Helical" evidence="7">
    <location>
        <begin position="20"/>
        <end position="42"/>
    </location>
</feature>
<evidence type="ECO:0000256" key="7">
    <source>
        <dbReference type="RuleBase" id="RU079119"/>
    </source>
</evidence>
<keyword evidence="2 7" id="KW-0808">Transferase</keyword>
<organism evidence="9 10">
    <name type="scientific">Aphanomyces euteiches</name>
    <dbReference type="NCBI Taxonomy" id="100861"/>
    <lineage>
        <taxon>Eukaryota</taxon>
        <taxon>Sar</taxon>
        <taxon>Stramenopiles</taxon>
        <taxon>Oomycota</taxon>
        <taxon>Saprolegniomycetes</taxon>
        <taxon>Saprolegniales</taxon>
        <taxon>Verrucalvaceae</taxon>
        <taxon>Aphanomyces</taxon>
    </lineage>
</organism>
<evidence type="ECO:0000313" key="10">
    <source>
        <dbReference type="Proteomes" id="UP000481153"/>
    </source>
</evidence>
<feature type="transmembrane region" description="Helical" evidence="7">
    <location>
        <begin position="62"/>
        <end position="81"/>
    </location>
</feature>
<protein>
    <recommendedName>
        <fullName evidence="7">Palmitoyltransferase</fullName>
        <ecNumber evidence="7">2.3.1.225</ecNumber>
    </recommendedName>
</protein>
<dbReference type="Proteomes" id="UP000481153">
    <property type="component" value="Unassembled WGS sequence"/>
</dbReference>
<comment type="catalytic activity">
    <reaction evidence="7">
        <text>L-cysteinyl-[protein] + hexadecanoyl-CoA = S-hexadecanoyl-L-cysteinyl-[protein] + CoA</text>
        <dbReference type="Rhea" id="RHEA:36683"/>
        <dbReference type="Rhea" id="RHEA-COMP:10131"/>
        <dbReference type="Rhea" id="RHEA-COMP:11032"/>
        <dbReference type="ChEBI" id="CHEBI:29950"/>
        <dbReference type="ChEBI" id="CHEBI:57287"/>
        <dbReference type="ChEBI" id="CHEBI:57379"/>
        <dbReference type="ChEBI" id="CHEBI:74151"/>
        <dbReference type="EC" id="2.3.1.225"/>
    </reaction>
</comment>
<accession>A0A6G0WW62</accession>
<dbReference type="GO" id="GO:0005794">
    <property type="term" value="C:Golgi apparatus"/>
    <property type="evidence" value="ECO:0007669"/>
    <property type="project" value="TreeGrafter"/>
</dbReference>
<dbReference type="PANTHER" id="PTHR22883:SF203">
    <property type="entry name" value="PALMITOYLTRANSFERASE"/>
    <property type="match status" value="1"/>
</dbReference>
<dbReference type="GO" id="GO:0016020">
    <property type="term" value="C:membrane"/>
    <property type="evidence" value="ECO:0007669"/>
    <property type="project" value="UniProtKB-SubCell"/>
</dbReference>
<dbReference type="VEuPathDB" id="FungiDB:AeMF1_013520"/>
<sequence>MEASKQRFRRQHGLQWPLNLRQICIIVIYTMSVVSACLSLLALAHDDDGKGTHADKGTFSTLVGGGAIAILFVVLCGHFLYVSLVDTSAMNCIEVPKGEKVVRCRMCLITVTKTTRHCVCCNKCVDGFDHHCMYLNTCIGKKNVTQFRWLIFWSILYLASQTTVASMAIAATYPSRFAKFLVGISTLPALGLLGMFVLAGFQFYIYRKGMTTFEFAVQCAQQKAKKIQSKKNIELTQPSVVTSEHRIQVITRAYQYA</sequence>
<keyword evidence="4 7" id="KW-1133">Transmembrane helix</keyword>
<dbReference type="GO" id="GO:0006612">
    <property type="term" value="P:protein targeting to membrane"/>
    <property type="evidence" value="ECO:0007669"/>
    <property type="project" value="TreeGrafter"/>
</dbReference>
<evidence type="ECO:0000313" key="9">
    <source>
        <dbReference type="EMBL" id="KAF0731729.1"/>
    </source>
</evidence>
<dbReference type="GO" id="GO:0005783">
    <property type="term" value="C:endoplasmic reticulum"/>
    <property type="evidence" value="ECO:0007669"/>
    <property type="project" value="TreeGrafter"/>
</dbReference>
<evidence type="ECO:0000256" key="6">
    <source>
        <dbReference type="ARBA" id="ARBA00023315"/>
    </source>
</evidence>
<evidence type="ECO:0000256" key="3">
    <source>
        <dbReference type="ARBA" id="ARBA00022692"/>
    </source>
</evidence>